<dbReference type="EMBL" id="RJVU01053528">
    <property type="protein sequence ID" value="ROL32956.1"/>
    <property type="molecule type" value="Genomic_DNA"/>
</dbReference>
<dbReference type="PANTHER" id="PTHR33244:SF3">
    <property type="entry name" value="PEPTIDASE A2 DOMAIN-CONTAINING PROTEIN"/>
    <property type="match status" value="1"/>
</dbReference>
<sequence>MGCRLRTTVQVHPAVLEPAIPDLQSLQRQERENRWMDSSNYDRRHRVRNLSDLSLGDQVWITDTRSTGTVTSAHETPRFYLVSGSKGTLRRNRRNLVPMSADNSSKTLEHAAGVDPHDTSADTGQVSSEGPPGSPQTVRTRSGRTIKKPDRLDL</sequence>
<proteinExistence type="predicted"/>
<gene>
    <name evidence="2" type="ORF">DPX16_5851</name>
</gene>
<protein>
    <submittedName>
        <fullName evidence="2">Uncharacterized protein</fullName>
    </submittedName>
</protein>
<dbReference type="Proteomes" id="UP000281406">
    <property type="component" value="Unassembled WGS sequence"/>
</dbReference>
<dbReference type="OrthoDB" id="775972at2759"/>
<evidence type="ECO:0000313" key="3">
    <source>
        <dbReference type="Proteomes" id="UP000281406"/>
    </source>
</evidence>
<accession>A0A3N0Y2T2</accession>
<dbReference type="PANTHER" id="PTHR33244">
    <property type="entry name" value="INTEGRASE CATALYTIC DOMAIN-CONTAINING PROTEIN-RELATED"/>
    <property type="match status" value="1"/>
</dbReference>
<evidence type="ECO:0000313" key="2">
    <source>
        <dbReference type="EMBL" id="ROL32956.1"/>
    </source>
</evidence>
<evidence type="ECO:0000256" key="1">
    <source>
        <dbReference type="SAM" id="MobiDB-lite"/>
    </source>
</evidence>
<keyword evidence="3" id="KW-1185">Reference proteome</keyword>
<reference evidence="2 3" key="1">
    <citation type="submission" date="2018-10" db="EMBL/GenBank/DDBJ databases">
        <title>Genome assembly for a Yunnan-Guizhou Plateau 3E fish, Anabarilius grahami (Regan), and its evolutionary and genetic applications.</title>
        <authorList>
            <person name="Jiang W."/>
        </authorList>
    </citation>
    <scope>NUCLEOTIDE SEQUENCE [LARGE SCALE GENOMIC DNA]</scope>
    <source>
        <strain evidence="2">AG-KIZ</strain>
        <tissue evidence="2">Muscle</tissue>
    </source>
</reference>
<name>A0A3N0Y2T2_ANAGA</name>
<comment type="caution">
    <text evidence="2">The sequence shown here is derived from an EMBL/GenBank/DDBJ whole genome shotgun (WGS) entry which is preliminary data.</text>
</comment>
<organism evidence="2 3">
    <name type="scientific">Anabarilius grahami</name>
    <name type="common">Kanglang fish</name>
    <name type="synonym">Barilius grahami</name>
    <dbReference type="NCBI Taxonomy" id="495550"/>
    <lineage>
        <taxon>Eukaryota</taxon>
        <taxon>Metazoa</taxon>
        <taxon>Chordata</taxon>
        <taxon>Craniata</taxon>
        <taxon>Vertebrata</taxon>
        <taxon>Euteleostomi</taxon>
        <taxon>Actinopterygii</taxon>
        <taxon>Neopterygii</taxon>
        <taxon>Teleostei</taxon>
        <taxon>Ostariophysi</taxon>
        <taxon>Cypriniformes</taxon>
        <taxon>Xenocyprididae</taxon>
        <taxon>Xenocypridinae</taxon>
        <taxon>Xenocypridinae incertae sedis</taxon>
        <taxon>Anabarilius</taxon>
    </lineage>
</organism>
<dbReference type="AlphaFoldDB" id="A0A3N0Y2T2"/>
<feature type="region of interest" description="Disordered" evidence="1">
    <location>
        <begin position="84"/>
        <end position="154"/>
    </location>
</feature>